<evidence type="ECO:0000313" key="2">
    <source>
        <dbReference type="EMBL" id="KAF7575902.1"/>
    </source>
</evidence>
<evidence type="ECO:0000256" key="1">
    <source>
        <dbReference type="SAM" id="MobiDB-lite"/>
    </source>
</evidence>
<dbReference type="GeneID" id="6349762"/>
<dbReference type="RefSeq" id="XP_001941778.2">
    <property type="nucleotide sequence ID" value="XM_001941743.2"/>
</dbReference>
<sequence length="151" mass="16532">MDKHLSSKNINKTPQVSTQVGTCWTCCEASTTEDSSEDPYPLPSPVPDESTPKICERTCFDGPTECQTGWVSEQIGSCWACCEADGSEDPYPMPSPIPDDNEDPYPMPSPVPNDPATYDKVCERTCESEQGECQDGWVSTQLGTCWACCET</sequence>
<reference evidence="2 3" key="1">
    <citation type="journal article" date="2018" name="BMC Genomics">
        <title>Comparative genomics of the wheat fungal pathogen Pyrenophora tritici-repentis reveals chromosomal variations and genome plasticity.</title>
        <authorList>
            <person name="Moolhuijzen P."/>
            <person name="See P.T."/>
            <person name="Hane J.K."/>
            <person name="Shi G."/>
            <person name="Liu Z."/>
            <person name="Oliver R.P."/>
            <person name="Moffat C.S."/>
        </authorList>
    </citation>
    <scope>NUCLEOTIDE SEQUENCE [LARGE SCALE GENOMIC DNA]</scope>
    <source>
        <strain evidence="2">M4</strain>
    </source>
</reference>
<protein>
    <submittedName>
        <fullName evidence="2">Uncharacterized protein</fullName>
    </submittedName>
</protein>
<organism evidence="2 3">
    <name type="scientific">Pyrenophora tritici-repentis</name>
    <dbReference type="NCBI Taxonomy" id="45151"/>
    <lineage>
        <taxon>Eukaryota</taxon>
        <taxon>Fungi</taxon>
        <taxon>Dikarya</taxon>
        <taxon>Ascomycota</taxon>
        <taxon>Pezizomycotina</taxon>
        <taxon>Dothideomycetes</taxon>
        <taxon>Pleosporomycetidae</taxon>
        <taxon>Pleosporales</taxon>
        <taxon>Pleosporineae</taxon>
        <taxon>Pleosporaceae</taxon>
        <taxon>Pyrenophora</taxon>
    </lineage>
</organism>
<dbReference type="KEGG" id="ptrr:6349762"/>
<dbReference type="EMBL" id="NQIK02000001">
    <property type="protein sequence ID" value="KAF7575902.1"/>
    <property type="molecule type" value="Genomic_DNA"/>
</dbReference>
<accession>A0A834VVW7</accession>
<gene>
    <name evidence="2" type="ORF">PtrM4_001420</name>
</gene>
<evidence type="ECO:0000313" key="3">
    <source>
        <dbReference type="Proteomes" id="UP000245464"/>
    </source>
</evidence>
<proteinExistence type="predicted"/>
<feature type="region of interest" description="Disordered" evidence="1">
    <location>
        <begin position="90"/>
        <end position="113"/>
    </location>
</feature>
<comment type="caution">
    <text evidence="2">The sequence shown here is derived from an EMBL/GenBank/DDBJ whole genome shotgun (WGS) entry which is preliminary data.</text>
</comment>
<name>A0A834VVW7_9PLEO</name>
<dbReference type="Proteomes" id="UP000245464">
    <property type="component" value="Chromosome 1"/>
</dbReference>
<dbReference type="AlphaFoldDB" id="A0A834VVW7"/>